<reference evidence="1" key="2">
    <citation type="journal article" date="2023" name="BMC Genomics">
        <title>Pest status, molecular evolution, and epigenetic factors derived from the genome assembly of Frankliniella fusca, a thysanopteran phytovirus vector.</title>
        <authorList>
            <person name="Catto M.A."/>
            <person name="Labadie P.E."/>
            <person name="Jacobson A.L."/>
            <person name="Kennedy G.G."/>
            <person name="Srinivasan R."/>
            <person name="Hunt B.G."/>
        </authorList>
    </citation>
    <scope>NUCLEOTIDE SEQUENCE</scope>
    <source>
        <strain evidence="1">PL_HMW_Pooled</strain>
    </source>
</reference>
<dbReference type="AlphaFoldDB" id="A0AAE1LMV9"/>
<organism evidence="1 2">
    <name type="scientific">Frankliniella fusca</name>
    <dbReference type="NCBI Taxonomy" id="407009"/>
    <lineage>
        <taxon>Eukaryota</taxon>
        <taxon>Metazoa</taxon>
        <taxon>Ecdysozoa</taxon>
        <taxon>Arthropoda</taxon>
        <taxon>Hexapoda</taxon>
        <taxon>Insecta</taxon>
        <taxon>Pterygota</taxon>
        <taxon>Neoptera</taxon>
        <taxon>Paraneoptera</taxon>
        <taxon>Thysanoptera</taxon>
        <taxon>Terebrantia</taxon>
        <taxon>Thripoidea</taxon>
        <taxon>Thripidae</taxon>
        <taxon>Frankliniella</taxon>
    </lineage>
</organism>
<evidence type="ECO:0000313" key="1">
    <source>
        <dbReference type="EMBL" id="KAK3925533.1"/>
    </source>
</evidence>
<keyword evidence="2" id="KW-1185">Reference proteome</keyword>
<name>A0AAE1LMV9_9NEOP</name>
<dbReference type="Proteomes" id="UP001219518">
    <property type="component" value="Unassembled WGS sequence"/>
</dbReference>
<protein>
    <submittedName>
        <fullName evidence="1">Dipeptidase</fullName>
    </submittedName>
</protein>
<sequence length="233" mass="26335">MKNPFENLKTVEDQMDYFSEQFEEQSTDGIRRNYKDGSDFQSNPFLQKYPYAIRIILYYDDLEISNALGSKDTIHRLGCFYISVQNLPPEESSLLSSIFLLALTYAEDLKKPGVLEKVLLPFISDLNRLKSENGVEIDLPGGEKFILRACLVCVCADALDAHALLGLLSPSANMFCRLCLVSKKDIMEDSTSVGLLRTAQLHQKHVEEVEKHQALPSKRKLGQGKKIAFQNLE</sequence>
<dbReference type="EMBL" id="JAHWGI010001231">
    <property type="protein sequence ID" value="KAK3925533.1"/>
    <property type="molecule type" value="Genomic_DNA"/>
</dbReference>
<gene>
    <name evidence="1" type="ORF">KUF71_013782</name>
</gene>
<comment type="caution">
    <text evidence="1">The sequence shown here is derived from an EMBL/GenBank/DDBJ whole genome shotgun (WGS) entry which is preliminary data.</text>
</comment>
<reference evidence="1" key="1">
    <citation type="submission" date="2021-07" db="EMBL/GenBank/DDBJ databases">
        <authorList>
            <person name="Catto M.A."/>
            <person name="Jacobson A."/>
            <person name="Kennedy G."/>
            <person name="Labadie P."/>
            <person name="Hunt B.G."/>
            <person name="Srinivasan R."/>
        </authorList>
    </citation>
    <scope>NUCLEOTIDE SEQUENCE</scope>
    <source>
        <strain evidence="1">PL_HMW_Pooled</strain>
        <tissue evidence="1">Head</tissue>
    </source>
</reference>
<evidence type="ECO:0000313" key="2">
    <source>
        <dbReference type="Proteomes" id="UP001219518"/>
    </source>
</evidence>
<accession>A0AAE1LMV9</accession>
<proteinExistence type="predicted"/>